<keyword evidence="2" id="KW-0496">Mitochondrion</keyword>
<dbReference type="AlphaFoldDB" id="A0A8K1RCK2"/>
<feature type="transmembrane region" description="Helical" evidence="1">
    <location>
        <begin position="12"/>
        <end position="30"/>
    </location>
</feature>
<evidence type="ECO:0000256" key="1">
    <source>
        <dbReference type="SAM" id="Phobius"/>
    </source>
</evidence>
<name>A0A8K1RCK2_9ORTH</name>
<proteinExistence type="predicted"/>
<keyword evidence="1" id="KW-1133">Transmembrane helix</keyword>
<protein>
    <submittedName>
        <fullName evidence="2">ATP synthase F0 subunit 8</fullName>
    </submittedName>
</protein>
<keyword evidence="1" id="KW-0812">Transmembrane</keyword>
<sequence>MPQMMNLMWLPLMMYFSAAMMTMMIMIFNMKTPIIKNYLNKNLNKKSKNWSW</sequence>
<reference evidence="2" key="1">
    <citation type="submission" date="2021-10" db="EMBL/GenBank/DDBJ databases">
        <title>First record of the complete mitochondrial genome of Coptotettix longtanensis (Orthoptera: Tetrigidae) and its phylogenetic analysis.</title>
        <authorList>
            <person name="Li R."/>
        </authorList>
    </citation>
    <scope>NUCLEOTIDE SEQUENCE</scope>
</reference>
<gene>
    <name evidence="2" type="primary">ATP8</name>
</gene>
<organism evidence="2">
    <name type="scientific">Coptotettix longtanensis</name>
    <dbReference type="NCBI Taxonomy" id="510004"/>
    <lineage>
        <taxon>Eukaryota</taxon>
        <taxon>Metazoa</taxon>
        <taxon>Ecdysozoa</taxon>
        <taxon>Arthropoda</taxon>
        <taxon>Hexapoda</taxon>
        <taxon>Insecta</taxon>
        <taxon>Pterygota</taxon>
        <taxon>Neoptera</taxon>
        <taxon>Polyneoptera</taxon>
        <taxon>Orthoptera</taxon>
        <taxon>Caelifera</taxon>
        <taxon>Acrididea</taxon>
        <taxon>Tetrigoidea</taxon>
        <taxon>Tetrigidae</taxon>
        <taxon>Tetriginae</taxon>
        <taxon>Coptotettix</taxon>
    </lineage>
</organism>
<geneLocation type="mitochondrion" evidence="2"/>
<accession>A0A8K1RCK2</accession>
<evidence type="ECO:0000313" key="2">
    <source>
        <dbReference type="EMBL" id="UEK75817.1"/>
    </source>
</evidence>
<keyword evidence="1" id="KW-0472">Membrane</keyword>
<dbReference type="EMBL" id="OK540319">
    <property type="protein sequence ID" value="UEK75817.1"/>
    <property type="molecule type" value="Genomic_DNA"/>
</dbReference>